<comment type="similarity">
    <text evidence="1">Belongs to the RelE toxin family.</text>
</comment>
<accession>A0A4S4BNY0</accession>
<dbReference type="Gene3D" id="3.30.2310.20">
    <property type="entry name" value="RelE-like"/>
    <property type="match status" value="1"/>
</dbReference>
<dbReference type="AlphaFoldDB" id="A0A4S4BNY0"/>
<evidence type="ECO:0000313" key="3">
    <source>
        <dbReference type="EMBL" id="THF76548.1"/>
    </source>
</evidence>
<reference evidence="3 4" key="1">
    <citation type="submission" date="2019-04" db="EMBL/GenBank/DDBJ databases">
        <title>Cohnella sp. nov. isolated from preserved vegetables.</title>
        <authorList>
            <person name="Lin S.-Y."/>
            <person name="Hung M.-H."/>
            <person name="Young C.-C."/>
        </authorList>
    </citation>
    <scope>NUCLEOTIDE SEQUENCE [LARGE SCALE GENOMIC DNA]</scope>
    <source>
        <strain evidence="3 4">CC-MHH1044</strain>
    </source>
</reference>
<dbReference type="RefSeq" id="WP_136371322.1">
    <property type="nucleotide sequence ID" value="NZ_SSOB01000024.1"/>
</dbReference>
<dbReference type="Proteomes" id="UP000310636">
    <property type="component" value="Unassembled WGS sequence"/>
</dbReference>
<sequence>MPPKNKVKYSPAAYSPVAMDDMDEIFSYIAKDDVYAADTLLQKLDQQISNLANFPQMGSVLSEDEYQLVQRGYRFIVVKPYLVFYRVIQGTVIIHRILHGRRDYLRELFDSFE</sequence>
<dbReference type="Pfam" id="PF05016">
    <property type="entry name" value="ParE_toxin"/>
    <property type="match status" value="1"/>
</dbReference>
<evidence type="ECO:0000313" key="4">
    <source>
        <dbReference type="Proteomes" id="UP000310636"/>
    </source>
</evidence>
<name>A0A4S4BNY0_9BACL</name>
<organism evidence="3 4">
    <name type="scientific">Cohnella fermenti</name>
    <dbReference type="NCBI Taxonomy" id="2565925"/>
    <lineage>
        <taxon>Bacteria</taxon>
        <taxon>Bacillati</taxon>
        <taxon>Bacillota</taxon>
        <taxon>Bacilli</taxon>
        <taxon>Bacillales</taxon>
        <taxon>Paenibacillaceae</taxon>
        <taxon>Cohnella</taxon>
    </lineage>
</organism>
<dbReference type="EMBL" id="SSOB01000024">
    <property type="protein sequence ID" value="THF76548.1"/>
    <property type="molecule type" value="Genomic_DNA"/>
</dbReference>
<dbReference type="InterPro" id="IPR007712">
    <property type="entry name" value="RelE/ParE_toxin"/>
</dbReference>
<protein>
    <submittedName>
        <fullName evidence="3">Type II toxin-antitoxin system RelE/ParE family toxin</fullName>
    </submittedName>
</protein>
<gene>
    <name evidence="3" type="ORF">E6C55_18615</name>
</gene>
<keyword evidence="4" id="KW-1185">Reference proteome</keyword>
<dbReference type="InterPro" id="IPR035093">
    <property type="entry name" value="RelE/ParE_toxin_dom_sf"/>
</dbReference>
<dbReference type="NCBIfam" id="TIGR02385">
    <property type="entry name" value="RelE_StbE"/>
    <property type="match status" value="1"/>
</dbReference>
<evidence type="ECO:0000256" key="2">
    <source>
        <dbReference type="ARBA" id="ARBA00022649"/>
    </source>
</evidence>
<keyword evidence="2" id="KW-1277">Toxin-antitoxin system</keyword>
<proteinExistence type="inferred from homology"/>
<dbReference type="PANTHER" id="PTHR33755">
    <property type="entry name" value="TOXIN PARE1-RELATED"/>
    <property type="match status" value="1"/>
</dbReference>
<dbReference type="OrthoDB" id="362857at2"/>
<dbReference type="InterPro" id="IPR051803">
    <property type="entry name" value="TA_system_RelE-like_toxin"/>
</dbReference>
<evidence type="ECO:0000256" key="1">
    <source>
        <dbReference type="ARBA" id="ARBA00006226"/>
    </source>
</evidence>
<comment type="caution">
    <text evidence="3">The sequence shown here is derived from an EMBL/GenBank/DDBJ whole genome shotgun (WGS) entry which is preliminary data.</text>
</comment>